<feature type="transmembrane region" description="Helical" evidence="7">
    <location>
        <begin position="210"/>
        <end position="231"/>
    </location>
</feature>
<comment type="subcellular location">
    <subcellularLocation>
        <location evidence="1">Membrane</location>
        <topology evidence="1">Multi-pass membrane protein</topology>
    </subcellularLocation>
</comment>
<dbReference type="InterPro" id="IPR007237">
    <property type="entry name" value="CD20-like"/>
</dbReference>
<evidence type="ECO:0000256" key="4">
    <source>
        <dbReference type="ARBA" id="ARBA00022989"/>
    </source>
</evidence>
<feature type="transmembrane region" description="Helical" evidence="7">
    <location>
        <begin position="144"/>
        <end position="162"/>
    </location>
</feature>
<keyword evidence="3 7" id="KW-0812">Transmembrane</keyword>
<gene>
    <name evidence="8" type="ORF">NDU88_007254</name>
</gene>
<proteinExistence type="inferred from homology"/>
<evidence type="ECO:0000313" key="8">
    <source>
        <dbReference type="EMBL" id="KAJ1166858.1"/>
    </source>
</evidence>
<evidence type="ECO:0000256" key="2">
    <source>
        <dbReference type="ARBA" id="ARBA00009565"/>
    </source>
</evidence>
<comment type="similarity">
    <text evidence="2">Belongs to the MS4A family.</text>
</comment>
<dbReference type="PANTHER" id="PTHR23320">
    <property type="entry name" value="MEMBRANE-SPANNING 4-DOMAINS SUBFAMILY A MS4A -RELATED"/>
    <property type="match status" value="1"/>
</dbReference>
<feature type="transmembrane region" description="Helical" evidence="7">
    <location>
        <begin position="168"/>
        <end position="189"/>
    </location>
</feature>
<dbReference type="Proteomes" id="UP001066276">
    <property type="component" value="Chromosome 4_2"/>
</dbReference>
<dbReference type="AlphaFoldDB" id="A0AAV7SRV7"/>
<evidence type="ECO:0000313" key="9">
    <source>
        <dbReference type="Proteomes" id="UP001066276"/>
    </source>
</evidence>
<keyword evidence="5 7" id="KW-0472">Membrane</keyword>
<evidence type="ECO:0000256" key="3">
    <source>
        <dbReference type="ARBA" id="ARBA00022692"/>
    </source>
</evidence>
<dbReference type="Pfam" id="PF04103">
    <property type="entry name" value="CD20"/>
    <property type="match status" value="1"/>
</dbReference>
<feature type="transmembrane region" description="Helical" evidence="7">
    <location>
        <begin position="86"/>
        <end position="109"/>
    </location>
</feature>
<feature type="region of interest" description="Disordered" evidence="6">
    <location>
        <begin position="286"/>
        <end position="316"/>
    </location>
</feature>
<organism evidence="8 9">
    <name type="scientific">Pleurodeles waltl</name>
    <name type="common">Iberian ribbed newt</name>
    <dbReference type="NCBI Taxonomy" id="8319"/>
    <lineage>
        <taxon>Eukaryota</taxon>
        <taxon>Metazoa</taxon>
        <taxon>Chordata</taxon>
        <taxon>Craniata</taxon>
        <taxon>Vertebrata</taxon>
        <taxon>Euteleostomi</taxon>
        <taxon>Amphibia</taxon>
        <taxon>Batrachia</taxon>
        <taxon>Caudata</taxon>
        <taxon>Salamandroidea</taxon>
        <taxon>Salamandridae</taxon>
        <taxon>Pleurodelinae</taxon>
        <taxon>Pleurodeles</taxon>
    </lineage>
</organism>
<evidence type="ECO:0000256" key="6">
    <source>
        <dbReference type="SAM" id="MobiDB-lite"/>
    </source>
</evidence>
<feature type="transmembrane region" description="Helical" evidence="7">
    <location>
        <begin position="115"/>
        <end position="137"/>
    </location>
</feature>
<keyword evidence="4 7" id="KW-1133">Transmembrane helix</keyword>
<evidence type="ECO:0000256" key="1">
    <source>
        <dbReference type="ARBA" id="ARBA00004141"/>
    </source>
</evidence>
<keyword evidence="9" id="KW-1185">Reference proteome</keyword>
<protein>
    <submittedName>
        <fullName evidence="8">Uncharacterized protein</fullName>
    </submittedName>
</protein>
<comment type="caution">
    <text evidence="8">The sequence shown here is derived from an EMBL/GenBank/DDBJ whole genome shotgun (WGS) entry which is preliminary data.</text>
</comment>
<reference evidence="8" key="1">
    <citation type="journal article" date="2022" name="bioRxiv">
        <title>Sequencing and chromosome-scale assembly of the giantPleurodeles waltlgenome.</title>
        <authorList>
            <person name="Brown T."/>
            <person name="Elewa A."/>
            <person name="Iarovenko S."/>
            <person name="Subramanian E."/>
            <person name="Araus A.J."/>
            <person name="Petzold A."/>
            <person name="Susuki M."/>
            <person name="Suzuki K.-i.T."/>
            <person name="Hayashi T."/>
            <person name="Toyoda A."/>
            <person name="Oliveira C."/>
            <person name="Osipova E."/>
            <person name="Leigh N.D."/>
            <person name="Simon A."/>
            <person name="Yun M.H."/>
        </authorList>
    </citation>
    <scope>NUCLEOTIDE SEQUENCE</scope>
    <source>
        <strain evidence="8">20211129_DDA</strain>
        <tissue evidence="8">Liver</tissue>
    </source>
</reference>
<evidence type="ECO:0000256" key="7">
    <source>
        <dbReference type="SAM" id="Phobius"/>
    </source>
</evidence>
<accession>A0AAV7SRV7</accession>
<evidence type="ECO:0000256" key="5">
    <source>
        <dbReference type="ARBA" id="ARBA00023136"/>
    </source>
</evidence>
<dbReference type="InterPro" id="IPR030417">
    <property type="entry name" value="MS4A"/>
</dbReference>
<dbReference type="GO" id="GO:0016020">
    <property type="term" value="C:membrane"/>
    <property type="evidence" value="ECO:0007669"/>
    <property type="project" value="UniProtKB-SubCell"/>
</dbReference>
<sequence length="316" mass="33011">MGCSVTFTGVEVTGAQLKEVKQRGSRQSRWPQQTFSFAMAAPAGNGMYVVTHYIPTANICPAQQVASPCQQPNFLKRFIEGEPKTLGAIQIMVGILHICLGAFVCVIPGTLGSTIILSGVPFWASASYIISGALSVAAERNGTLSLYIIPGALSVAAGRNSTLSLMKASLGMNIVSIVFSGIEIIIVSIDLGVDSPIRCPFGFCSVRQGVVSVLLILSVLEFCLAFSTSVFGCKSVCCSGDTMESQPVLAVQQNYSTASGNTVGQPAGMPVPYTVSSTPAVPPYHGEAQAQGLPAAPETTTPPNDYMKQPGHAIQS</sequence>
<dbReference type="EMBL" id="JANPWB010000008">
    <property type="protein sequence ID" value="KAJ1166858.1"/>
    <property type="molecule type" value="Genomic_DNA"/>
</dbReference>
<name>A0AAV7SRV7_PLEWA</name>
<dbReference type="PANTHER" id="PTHR23320:SF128">
    <property type="entry name" value="MEMBRANE-SPANNING 4-DOMAINS SUBFAMILY A MEMBER 4A"/>
    <property type="match status" value="1"/>
</dbReference>